<keyword evidence="2" id="KW-0808">Transferase</keyword>
<dbReference type="SUPFAM" id="SSF55729">
    <property type="entry name" value="Acyl-CoA N-acyltransferases (Nat)"/>
    <property type="match status" value="1"/>
</dbReference>
<comment type="caution">
    <text evidence="2">The sequence shown here is derived from an EMBL/GenBank/DDBJ whole genome shotgun (WGS) entry which is preliminary data.</text>
</comment>
<proteinExistence type="predicted"/>
<dbReference type="Pfam" id="PF00583">
    <property type="entry name" value="Acetyltransf_1"/>
    <property type="match status" value="1"/>
</dbReference>
<protein>
    <submittedName>
        <fullName evidence="2">Alanine acetyltransferase</fullName>
    </submittedName>
</protein>
<gene>
    <name evidence="2" type="ORF">BE17_43545</name>
</gene>
<dbReference type="InterPro" id="IPR016181">
    <property type="entry name" value="Acyl_CoA_acyltransferase"/>
</dbReference>
<dbReference type="AlphaFoldDB" id="A0A150RSA7"/>
<dbReference type="Gene3D" id="3.40.630.30">
    <property type="match status" value="1"/>
</dbReference>
<dbReference type="InterPro" id="IPR000182">
    <property type="entry name" value="GNAT_dom"/>
</dbReference>
<dbReference type="PROSITE" id="PS51186">
    <property type="entry name" value="GNAT"/>
    <property type="match status" value="1"/>
</dbReference>
<dbReference type="Proteomes" id="UP000075635">
    <property type="component" value="Unassembled WGS sequence"/>
</dbReference>
<sequence>MSRYVARTLRSDDFSTLMELETALFGSAGEGELGRYYIRLCCDFFKDSCFLVEAAGKPAGYLLSFARGKEVYCTTLAVLPEYQGSRATHTLLRAFVGSILGWAESCWFTVEEDNHAARALHAMLGAREIEVRPDFYGTGHPRIISRIDRDAFLALRARFERVGLVERPAEAKEPRPAESGGIAAVA</sequence>
<dbReference type="EMBL" id="JEMB01002156">
    <property type="protein sequence ID" value="KYF83095.1"/>
    <property type="molecule type" value="Genomic_DNA"/>
</dbReference>
<name>A0A150RSA7_SORCE</name>
<dbReference type="GO" id="GO:0016747">
    <property type="term" value="F:acyltransferase activity, transferring groups other than amino-acyl groups"/>
    <property type="evidence" value="ECO:0007669"/>
    <property type="project" value="InterPro"/>
</dbReference>
<evidence type="ECO:0000313" key="2">
    <source>
        <dbReference type="EMBL" id="KYF83095.1"/>
    </source>
</evidence>
<organism evidence="2 3">
    <name type="scientific">Sorangium cellulosum</name>
    <name type="common">Polyangium cellulosum</name>
    <dbReference type="NCBI Taxonomy" id="56"/>
    <lineage>
        <taxon>Bacteria</taxon>
        <taxon>Pseudomonadati</taxon>
        <taxon>Myxococcota</taxon>
        <taxon>Polyangia</taxon>
        <taxon>Polyangiales</taxon>
        <taxon>Polyangiaceae</taxon>
        <taxon>Sorangium</taxon>
    </lineage>
</organism>
<reference evidence="2 3" key="1">
    <citation type="submission" date="2014-02" db="EMBL/GenBank/DDBJ databases">
        <title>The small core and large imbalanced accessory genome model reveals a collaborative survival strategy of Sorangium cellulosum strains in nature.</title>
        <authorList>
            <person name="Han K."/>
            <person name="Peng R."/>
            <person name="Blom J."/>
            <person name="Li Y.-Z."/>
        </authorList>
    </citation>
    <scope>NUCLEOTIDE SEQUENCE [LARGE SCALE GENOMIC DNA]</scope>
    <source>
        <strain evidence="2 3">So0011-07</strain>
    </source>
</reference>
<evidence type="ECO:0000313" key="3">
    <source>
        <dbReference type="Proteomes" id="UP000075635"/>
    </source>
</evidence>
<accession>A0A150RSA7</accession>
<evidence type="ECO:0000259" key="1">
    <source>
        <dbReference type="PROSITE" id="PS51186"/>
    </source>
</evidence>
<feature type="domain" description="N-acetyltransferase" evidence="1">
    <location>
        <begin position="4"/>
        <end position="150"/>
    </location>
</feature>